<dbReference type="STRING" id="634994.GCWU000323_00502"/>
<evidence type="ECO:0000313" key="2">
    <source>
        <dbReference type="EMBL" id="EEX75253.1"/>
    </source>
</evidence>
<evidence type="ECO:0000256" key="1">
    <source>
        <dbReference type="SAM" id="Phobius"/>
    </source>
</evidence>
<comment type="caution">
    <text evidence="2">The sequence shown here is derived from an EMBL/GenBank/DDBJ whole genome shotgun (WGS) entry which is preliminary data.</text>
</comment>
<keyword evidence="1" id="KW-0812">Transmembrane</keyword>
<feature type="transmembrane region" description="Helical" evidence="1">
    <location>
        <begin position="62"/>
        <end position="80"/>
    </location>
</feature>
<reference evidence="2 3" key="1">
    <citation type="submission" date="2009-09" db="EMBL/GenBank/DDBJ databases">
        <authorList>
            <person name="Weinstock G."/>
            <person name="Sodergren E."/>
            <person name="Clifton S."/>
            <person name="Fulton L."/>
            <person name="Fulton B."/>
            <person name="Courtney L."/>
            <person name="Fronick C."/>
            <person name="Harrison M."/>
            <person name="Strong C."/>
            <person name="Farmer C."/>
            <person name="Delahaunty K."/>
            <person name="Markovic C."/>
            <person name="Hall O."/>
            <person name="Minx P."/>
            <person name="Tomlinson C."/>
            <person name="Mitreva M."/>
            <person name="Nelson J."/>
            <person name="Hou S."/>
            <person name="Wollam A."/>
            <person name="Pepin K.H."/>
            <person name="Johnson M."/>
            <person name="Bhonagiri V."/>
            <person name="Nash W.E."/>
            <person name="Warren W."/>
            <person name="Chinwalla A."/>
            <person name="Mardis E.R."/>
            <person name="Wilson R.K."/>
        </authorList>
    </citation>
    <scope>NUCLEOTIDE SEQUENCE [LARGE SCALE GENOMIC DNA]</scope>
    <source>
        <strain evidence="2 3">F0254</strain>
    </source>
</reference>
<evidence type="ECO:0000313" key="3">
    <source>
        <dbReference type="Proteomes" id="UP000006233"/>
    </source>
</evidence>
<sequence length="189" mass="22731">MEEKIFELVDYSFLKKSKIQRSNLIKVTIFYITSGIIMAFITFFGVIALAFKLTLPISVAEFLFYSVPISTFLFFVYQGFKHWKRYFQIINSPSRLILNDYEIVIDKKKFSYENINIIKMTHPKPLNDKRIVIIQKNGSKYKNFLYFFIKRDYSQNYLAIFLQIRKICQEKKIEFVVEEKEYNNILENK</sequence>
<organism evidence="2 3">
    <name type="scientific">Leptotrichia hofstadii F0254</name>
    <dbReference type="NCBI Taxonomy" id="634994"/>
    <lineage>
        <taxon>Bacteria</taxon>
        <taxon>Fusobacteriati</taxon>
        <taxon>Fusobacteriota</taxon>
        <taxon>Fusobacteriia</taxon>
        <taxon>Fusobacteriales</taxon>
        <taxon>Leptotrichiaceae</taxon>
        <taxon>Leptotrichia</taxon>
    </lineage>
</organism>
<accession>C9MV31</accession>
<dbReference type="EMBL" id="ACVB02000007">
    <property type="protein sequence ID" value="EEX75253.1"/>
    <property type="molecule type" value="Genomic_DNA"/>
</dbReference>
<dbReference type="AlphaFoldDB" id="C9MV31"/>
<dbReference type="HOGENOM" id="CLU_1432920_0_0_0"/>
<name>C9MV31_9FUSO</name>
<keyword evidence="1" id="KW-1133">Transmembrane helix</keyword>
<proteinExistence type="predicted"/>
<dbReference type="Proteomes" id="UP000006233">
    <property type="component" value="Unassembled WGS sequence"/>
</dbReference>
<feature type="transmembrane region" description="Helical" evidence="1">
    <location>
        <begin position="24"/>
        <end position="50"/>
    </location>
</feature>
<keyword evidence="1" id="KW-0472">Membrane</keyword>
<dbReference type="RefSeq" id="WP_006803839.1">
    <property type="nucleotide sequence ID" value="NZ_GG700632.1"/>
</dbReference>
<gene>
    <name evidence="2" type="ORF">GCWU000323_00502</name>
</gene>
<protein>
    <submittedName>
        <fullName evidence="2">Uncharacterized protein</fullName>
    </submittedName>
</protein>